<evidence type="ECO:0000313" key="2">
    <source>
        <dbReference type="Proteomes" id="UP000008866"/>
    </source>
</evidence>
<gene>
    <name evidence="1" type="ORF">ARB_00857</name>
</gene>
<dbReference type="EMBL" id="ABSU01000016">
    <property type="protein sequence ID" value="EFE32334.1"/>
    <property type="molecule type" value="Genomic_DNA"/>
</dbReference>
<protein>
    <submittedName>
        <fullName evidence="1">Uncharacterized protein</fullName>
    </submittedName>
</protein>
<sequence length="75" mass="7729">MTWDPQHEVSLGYERLVEESYVGCDRKENCYVDLTRGRADADGVGDAGVAEADASVDAGAGAEDADVGAPAVLAA</sequence>
<dbReference type="KEGG" id="abe:ARB_00857"/>
<comment type="caution">
    <text evidence="1">The sequence shown here is derived from an EMBL/GenBank/DDBJ whole genome shotgun (WGS) entry which is preliminary data.</text>
</comment>
<dbReference type="HOGENOM" id="CLU_2670613_0_0_1"/>
<keyword evidence="2" id="KW-1185">Reference proteome</keyword>
<dbReference type="GeneID" id="9523053"/>
<evidence type="ECO:0000313" key="1">
    <source>
        <dbReference type="EMBL" id="EFE32334.1"/>
    </source>
</evidence>
<name>D4AXC9_ARTBC</name>
<organism evidence="1 2">
    <name type="scientific">Arthroderma benhamiae (strain ATCC MYA-4681 / CBS 112371)</name>
    <name type="common">Trichophyton mentagrophytes</name>
    <dbReference type="NCBI Taxonomy" id="663331"/>
    <lineage>
        <taxon>Eukaryota</taxon>
        <taxon>Fungi</taxon>
        <taxon>Dikarya</taxon>
        <taxon>Ascomycota</taxon>
        <taxon>Pezizomycotina</taxon>
        <taxon>Eurotiomycetes</taxon>
        <taxon>Eurotiomycetidae</taxon>
        <taxon>Onygenales</taxon>
        <taxon>Arthrodermataceae</taxon>
        <taxon>Trichophyton</taxon>
    </lineage>
</organism>
<reference evidence="2" key="1">
    <citation type="journal article" date="2011" name="Genome Biol.">
        <title>Comparative and functional genomics provide insights into the pathogenicity of dermatophytic fungi.</title>
        <authorList>
            <person name="Burmester A."/>
            <person name="Shelest E."/>
            <person name="Gloeckner G."/>
            <person name="Heddergott C."/>
            <person name="Schindler S."/>
            <person name="Staib P."/>
            <person name="Heidel A."/>
            <person name="Felder M."/>
            <person name="Petzold A."/>
            <person name="Szafranski K."/>
            <person name="Feuermann M."/>
            <person name="Pedruzzi I."/>
            <person name="Priebe S."/>
            <person name="Groth M."/>
            <person name="Winkler R."/>
            <person name="Li W."/>
            <person name="Kniemeyer O."/>
            <person name="Schroeckh V."/>
            <person name="Hertweck C."/>
            <person name="Hube B."/>
            <person name="White T.C."/>
            <person name="Platzer M."/>
            <person name="Guthke R."/>
            <person name="Heitman J."/>
            <person name="Woestemeyer J."/>
            <person name="Zipfel P.F."/>
            <person name="Monod M."/>
            <person name="Brakhage A.A."/>
        </authorList>
    </citation>
    <scope>NUCLEOTIDE SEQUENCE [LARGE SCALE GENOMIC DNA]</scope>
    <source>
        <strain evidence="2">ATCC MYA-4681 / CBS 112371</strain>
    </source>
</reference>
<dbReference type="RefSeq" id="XP_003012974.1">
    <property type="nucleotide sequence ID" value="XM_003012928.1"/>
</dbReference>
<dbReference type="AlphaFoldDB" id="D4AXC9"/>
<proteinExistence type="predicted"/>
<accession>D4AXC9</accession>
<dbReference type="Proteomes" id="UP000008866">
    <property type="component" value="Unassembled WGS sequence"/>
</dbReference>